<reference evidence="3" key="1">
    <citation type="submission" date="2024-01" db="EMBL/GenBank/DDBJ databases">
        <title>Sequencing the genomes of a sandfly, Sergentomyia squamirostris, and its two endosymbionts.</title>
        <authorList>
            <person name="Itokawa K."/>
            <person name="Sanjoba C."/>
        </authorList>
    </citation>
    <scope>NUCLEOTIDE SEQUENCE</scope>
    <source>
        <strain evidence="3">RiSSQ</strain>
    </source>
</reference>
<dbReference type="SUPFAM" id="SSF143120">
    <property type="entry name" value="YefM-like"/>
    <property type="match status" value="1"/>
</dbReference>
<organism evidence="3">
    <name type="scientific">Candidatus Tisiphia endosymbiont of Sergentomyia squamirostris</name>
    <dbReference type="NCBI Taxonomy" id="3113639"/>
    <lineage>
        <taxon>Bacteria</taxon>
        <taxon>Pseudomonadati</taxon>
        <taxon>Pseudomonadota</taxon>
        <taxon>Alphaproteobacteria</taxon>
        <taxon>Rickettsiales</taxon>
        <taxon>Rickettsiaceae</taxon>
        <taxon>Rickettsieae</taxon>
        <taxon>Candidatus Tisiphia</taxon>
    </lineage>
</organism>
<dbReference type="InterPro" id="IPR006442">
    <property type="entry name" value="Antitoxin_Phd/YefM"/>
</dbReference>
<protein>
    <recommendedName>
        <fullName evidence="2">Antitoxin</fullName>
    </recommendedName>
</protein>
<evidence type="ECO:0000313" key="3">
    <source>
        <dbReference type="EMBL" id="BFD46374.1"/>
    </source>
</evidence>
<dbReference type="AlphaFoldDB" id="A0AAT9G9C4"/>
<dbReference type="Gene3D" id="3.40.1620.10">
    <property type="entry name" value="YefM-like domain"/>
    <property type="match status" value="1"/>
</dbReference>
<dbReference type="InterPro" id="IPR036165">
    <property type="entry name" value="YefM-like_sf"/>
</dbReference>
<dbReference type="EMBL" id="AP029170">
    <property type="protein sequence ID" value="BFD46374.1"/>
    <property type="molecule type" value="Genomic_DNA"/>
</dbReference>
<sequence length="84" mass="9649">MNFITTVEAREHFSEVLNRSAYGKERIIFTRRGKNLVAIIPMEDLNLLEALEDKLDVEDAEKSLEEAKQHGTISLADFKKNEDI</sequence>
<comment type="similarity">
    <text evidence="1 2">Belongs to the phD/YefM antitoxin family.</text>
</comment>
<evidence type="ECO:0000256" key="2">
    <source>
        <dbReference type="RuleBase" id="RU362080"/>
    </source>
</evidence>
<name>A0AAT9G9C4_9RICK</name>
<proteinExistence type="inferred from homology"/>
<accession>A0AAT9G9C4</accession>
<dbReference type="Pfam" id="PF02604">
    <property type="entry name" value="PhdYeFM_antitox"/>
    <property type="match status" value="1"/>
</dbReference>
<comment type="function">
    <text evidence="2">Antitoxin component of a type II toxin-antitoxin (TA) system.</text>
</comment>
<evidence type="ECO:0000256" key="1">
    <source>
        <dbReference type="ARBA" id="ARBA00009981"/>
    </source>
</evidence>
<gene>
    <name evidence="3" type="ORF">DMENIID0002_10200</name>
</gene>
<dbReference type="NCBIfam" id="TIGR01552">
    <property type="entry name" value="phd_fam"/>
    <property type="match status" value="1"/>
</dbReference>